<name>A0A7V7PSF5_9HYPH</name>
<dbReference type="PANTHER" id="PTHR30290:SF64">
    <property type="entry name" value="ABC TRANSPORTER PERIPLASMIC BINDING PROTEIN"/>
    <property type="match status" value="1"/>
</dbReference>
<evidence type="ECO:0000256" key="2">
    <source>
        <dbReference type="ARBA" id="ARBA00005695"/>
    </source>
</evidence>
<evidence type="ECO:0000259" key="4">
    <source>
        <dbReference type="Pfam" id="PF00496"/>
    </source>
</evidence>
<dbReference type="GO" id="GO:0015833">
    <property type="term" value="P:peptide transport"/>
    <property type="evidence" value="ECO:0007669"/>
    <property type="project" value="TreeGrafter"/>
</dbReference>
<comment type="similarity">
    <text evidence="2">Belongs to the bacterial solute-binding protein 5 family.</text>
</comment>
<dbReference type="EMBL" id="VZDO01000002">
    <property type="protein sequence ID" value="KAB0682084.1"/>
    <property type="molecule type" value="Genomic_DNA"/>
</dbReference>
<sequence length="577" mass="65016">MQGEPKLPGGFDHLPFVDPAAPKGGTMRYGVYGTFDNLNPIIVRGATTTARGIWFDPDFGNLVFEPLMWRSPDEPFTLYGLLAESVDTDPERTYVEFTLNPKARFSDGTPVTVEDVLFTTDMMKEVGTVRPQYTDWLSKVAKIEKVGERGVRFTFNERADRELPLLLAGLPVLPEHGFDRATFAQTTLKPVIGSGPYVIDRVDPGQRIVYRRNPEYWAKDLPVKRGLDNYDEIAISYYRDAGAQFEAFQKGLFYVFADGNPQHWRTAYDFPAVKDGRVVRETFQSGKPAGTYGFFFNTRRSMFFDRRVRQALGLLYDFEWANRNLYFGSYSRIAGYFANSELSSVGRPAGEKERGLLSRFPDAVLPEVLDGAWKAPVSDGSGADRKLLKQATDLLKSAGFDFRDGRLVDPEGRPFAFEILVQNSDQQRIALGYQRTLGRIGIGVSVRLVDDAQYQLRKQRFDYDVLISSFNSTLSPGAEQRGRWGTVSAKANGSFNYAGVANPAVDAMIDAMTAARNREDFVAAVRAYDRVLISEAYVVPLFYVGEQWLARWSFIHHPDTIPLTGIYFPAFWREPGN</sequence>
<dbReference type="InterPro" id="IPR030678">
    <property type="entry name" value="Peptide/Ni-bd"/>
</dbReference>
<dbReference type="Gene3D" id="3.10.105.10">
    <property type="entry name" value="Dipeptide-binding Protein, Domain 3"/>
    <property type="match status" value="1"/>
</dbReference>
<dbReference type="PIRSF" id="PIRSF002741">
    <property type="entry name" value="MppA"/>
    <property type="match status" value="1"/>
</dbReference>
<feature type="domain" description="Solute-binding protein family 5" evidence="4">
    <location>
        <begin position="78"/>
        <end position="480"/>
    </location>
</feature>
<dbReference type="Proteomes" id="UP000432089">
    <property type="component" value="Unassembled WGS sequence"/>
</dbReference>
<dbReference type="Gene3D" id="3.40.190.10">
    <property type="entry name" value="Periplasmic binding protein-like II"/>
    <property type="match status" value="1"/>
</dbReference>
<dbReference type="CDD" id="cd08497">
    <property type="entry name" value="MbnE-like"/>
    <property type="match status" value="1"/>
</dbReference>
<gene>
    <name evidence="5" type="ORF">F6X38_02640</name>
</gene>
<dbReference type="Pfam" id="PF00496">
    <property type="entry name" value="SBP_bac_5"/>
    <property type="match status" value="1"/>
</dbReference>
<dbReference type="GO" id="GO:0030288">
    <property type="term" value="C:outer membrane-bounded periplasmic space"/>
    <property type="evidence" value="ECO:0007669"/>
    <property type="project" value="TreeGrafter"/>
</dbReference>
<proteinExistence type="inferred from homology"/>
<comment type="caution">
    <text evidence="5">The sequence shown here is derived from an EMBL/GenBank/DDBJ whole genome shotgun (WGS) entry which is preliminary data.</text>
</comment>
<dbReference type="AlphaFoldDB" id="A0A7V7PSF5"/>
<reference evidence="5 6" key="1">
    <citation type="submission" date="2019-09" db="EMBL/GenBank/DDBJ databases">
        <title>YIM 132180 draft genome.</title>
        <authorList>
            <person name="Zhang K."/>
        </authorList>
    </citation>
    <scope>NUCLEOTIDE SEQUENCE [LARGE SCALE GENOMIC DNA]</scope>
    <source>
        <strain evidence="5 6">YIM 132180</strain>
    </source>
</reference>
<organism evidence="5 6">
    <name type="scientific">Plantimonas leprariae</name>
    <dbReference type="NCBI Taxonomy" id="2615207"/>
    <lineage>
        <taxon>Bacteria</taxon>
        <taxon>Pseudomonadati</taxon>
        <taxon>Pseudomonadota</taxon>
        <taxon>Alphaproteobacteria</taxon>
        <taxon>Hyphomicrobiales</taxon>
        <taxon>Aurantimonadaceae</taxon>
        <taxon>Plantimonas</taxon>
    </lineage>
</organism>
<dbReference type="PANTHER" id="PTHR30290">
    <property type="entry name" value="PERIPLASMIC BINDING COMPONENT OF ABC TRANSPORTER"/>
    <property type="match status" value="1"/>
</dbReference>
<evidence type="ECO:0000256" key="3">
    <source>
        <dbReference type="ARBA" id="ARBA00022729"/>
    </source>
</evidence>
<evidence type="ECO:0000256" key="1">
    <source>
        <dbReference type="ARBA" id="ARBA00004418"/>
    </source>
</evidence>
<dbReference type="InterPro" id="IPR039424">
    <property type="entry name" value="SBP_5"/>
</dbReference>
<keyword evidence="6" id="KW-1185">Reference proteome</keyword>
<dbReference type="GO" id="GO:1904680">
    <property type="term" value="F:peptide transmembrane transporter activity"/>
    <property type="evidence" value="ECO:0007669"/>
    <property type="project" value="TreeGrafter"/>
</dbReference>
<comment type="subcellular location">
    <subcellularLocation>
        <location evidence="1">Periplasm</location>
    </subcellularLocation>
</comment>
<dbReference type="SUPFAM" id="SSF53850">
    <property type="entry name" value="Periplasmic binding protein-like II"/>
    <property type="match status" value="1"/>
</dbReference>
<keyword evidence="3" id="KW-0732">Signal</keyword>
<dbReference type="InterPro" id="IPR000914">
    <property type="entry name" value="SBP_5_dom"/>
</dbReference>
<dbReference type="GO" id="GO:0042884">
    <property type="term" value="P:microcin transport"/>
    <property type="evidence" value="ECO:0007669"/>
    <property type="project" value="TreeGrafter"/>
</dbReference>
<evidence type="ECO:0000313" key="6">
    <source>
        <dbReference type="Proteomes" id="UP000432089"/>
    </source>
</evidence>
<evidence type="ECO:0000313" key="5">
    <source>
        <dbReference type="EMBL" id="KAB0682084.1"/>
    </source>
</evidence>
<accession>A0A7V7PSF5</accession>
<dbReference type="GO" id="GO:0043190">
    <property type="term" value="C:ATP-binding cassette (ABC) transporter complex"/>
    <property type="evidence" value="ECO:0007669"/>
    <property type="project" value="InterPro"/>
</dbReference>
<protein>
    <submittedName>
        <fullName evidence="5">ABC transporter substrate-binding protein</fullName>
    </submittedName>
</protein>